<protein>
    <submittedName>
        <fullName evidence="2">Uncharacterized protein</fullName>
    </submittedName>
</protein>
<name>A0A5C6C2D1_9BACT</name>
<accession>A0A5C6C2D1</accession>
<evidence type="ECO:0000313" key="2">
    <source>
        <dbReference type="EMBL" id="TWU18288.1"/>
    </source>
</evidence>
<comment type="caution">
    <text evidence="2">The sequence shown here is derived from an EMBL/GenBank/DDBJ whole genome shotgun (WGS) entry which is preliminary data.</text>
</comment>
<organism evidence="2 3">
    <name type="scientific">Allorhodopirellula heiligendammensis</name>
    <dbReference type="NCBI Taxonomy" id="2714739"/>
    <lineage>
        <taxon>Bacteria</taxon>
        <taxon>Pseudomonadati</taxon>
        <taxon>Planctomycetota</taxon>
        <taxon>Planctomycetia</taxon>
        <taxon>Pirellulales</taxon>
        <taxon>Pirellulaceae</taxon>
        <taxon>Allorhodopirellula</taxon>
    </lineage>
</organism>
<keyword evidence="3" id="KW-1185">Reference proteome</keyword>
<dbReference type="Proteomes" id="UP000319908">
    <property type="component" value="Unassembled WGS sequence"/>
</dbReference>
<reference evidence="2 3" key="1">
    <citation type="journal article" date="2020" name="Antonie Van Leeuwenhoek">
        <title>Rhodopirellula heiligendammensis sp. nov., Rhodopirellula pilleata sp. nov., and Rhodopirellula solitaria sp. nov. isolated from natural or artificial marine surfaces in Northern Germany and California, USA, and emended description of the genus Rhodopirellula.</title>
        <authorList>
            <person name="Kallscheuer N."/>
            <person name="Wiegand S."/>
            <person name="Jogler M."/>
            <person name="Boedeker C."/>
            <person name="Peeters S.H."/>
            <person name="Rast P."/>
            <person name="Heuer A."/>
            <person name="Jetten M.S.M."/>
            <person name="Rohde M."/>
            <person name="Jogler C."/>
        </authorList>
    </citation>
    <scope>NUCLEOTIDE SEQUENCE [LARGE SCALE GENOMIC DNA]</scope>
    <source>
        <strain evidence="2 3">Poly21</strain>
    </source>
</reference>
<feature type="region of interest" description="Disordered" evidence="1">
    <location>
        <begin position="300"/>
        <end position="326"/>
    </location>
</feature>
<gene>
    <name evidence="2" type="ORF">Poly21_04490</name>
</gene>
<evidence type="ECO:0000256" key="1">
    <source>
        <dbReference type="SAM" id="MobiDB-lite"/>
    </source>
</evidence>
<evidence type="ECO:0000313" key="3">
    <source>
        <dbReference type="Proteomes" id="UP000319908"/>
    </source>
</evidence>
<sequence>MPKTRDEDHDDHPMLLRSESHLDALSVEMKWETTRRQPLYFVLWNTWRALQKNHESEAESLFLNSPLCHGAGIMLGINGIPSDPALEPKELFDTDTNLLWLKRSARPVTFGLLARMLGTKLSSSDLKTLSGMLLDAAESEAGSMERDQKLSSFTGLKCPDLDVLVDLPLLLYNPSAPSKEFVSDITNLRSAMRSKLGIEDSRTSETKMRSYLAAWDTREGWRDGVYDRLAPMTLKDVARELGTSDRNAKYAYQQGFQLISGHPFSFSNWMRLMGVLHLSGYLGRDVNSVSLSRLRHASSVRGTDDTTLSSSQQNPGTSVLENFPSNEDGFNVTSAIEQIRDMIRSGRENDQILAELELEEDAEPAINELRSIIEMEGG</sequence>
<feature type="compositionally biased region" description="Polar residues" evidence="1">
    <location>
        <begin position="305"/>
        <end position="325"/>
    </location>
</feature>
<dbReference type="EMBL" id="SJPU01000001">
    <property type="protein sequence ID" value="TWU18288.1"/>
    <property type="molecule type" value="Genomic_DNA"/>
</dbReference>
<proteinExistence type="predicted"/>
<dbReference type="AlphaFoldDB" id="A0A5C6C2D1"/>